<dbReference type="AlphaFoldDB" id="A0A1T4TU39"/>
<keyword evidence="6" id="KW-1185">Reference proteome</keyword>
<evidence type="ECO:0000256" key="1">
    <source>
        <dbReference type="ARBA" id="ARBA00001917"/>
    </source>
</evidence>
<dbReference type="RefSeq" id="WP_078750700.1">
    <property type="nucleotide sequence ID" value="NZ_FUXU01000001.1"/>
</dbReference>
<organism evidence="5 6">
    <name type="scientific">Enterovibrio nigricans DSM 22720</name>
    <dbReference type="NCBI Taxonomy" id="1121868"/>
    <lineage>
        <taxon>Bacteria</taxon>
        <taxon>Pseudomonadati</taxon>
        <taxon>Pseudomonadota</taxon>
        <taxon>Gammaproteobacteria</taxon>
        <taxon>Vibrionales</taxon>
        <taxon>Vibrionaceae</taxon>
        <taxon>Enterovibrio</taxon>
    </lineage>
</organism>
<evidence type="ECO:0000313" key="6">
    <source>
        <dbReference type="Proteomes" id="UP000190162"/>
    </source>
</evidence>
<dbReference type="PANTHER" id="PTHR30546:SF23">
    <property type="entry name" value="FLAVOPROTEIN-LIKE PROTEIN YCP4-RELATED"/>
    <property type="match status" value="1"/>
</dbReference>
<feature type="domain" description="Flavodoxin-like" evidence="4">
    <location>
        <begin position="4"/>
        <end position="171"/>
    </location>
</feature>
<name>A0A1T4TU39_9GAMM</name>
<reference evidence="6" key="1">
    <citation type="submission" date="2017-02" db="EMBL/GenBank/DDBJ databases">
        <authorList>
            <person name="Varghese N."/>
            <person name="Submissions S."/>
        </authorList>
    </citation>
    <scope>NUCLEOTIDE SEQUENCE [LARGE SCALE GENOMIC DNA]</scope>
    <source>
        <strain evidence="6">DSM 22720</strain>
    </source>
</reference>
<evidence type="ECO:0000256" key="2">
    <source>
        <dbReference type="ARBA" id="ARBA00022630"/>
    </source>
</evidence>
<dbReference type="EMBL" id="FUXU01000001">
    <property type="protein sequence ID" value="SKA43811.1"/>
    <property type="molecule type" value="Genomic_DNA"/>
</dbReference>
<dbReference type="PANTHER" id="PTHR30546">
    <property type="entry name" value="FLAVODOXIN-RELATED PROTEIN WRBA-RELATED"/>
    <property type="match status" value="1"/>
</dbReference>
<dbReference type="PROSITE" id="PS50902">
    <property type="entry name" value="FLAVODOXIN_LIKE"/>
    <property type="match status" value="1"/>
</dbReference>
<evidence type="ECO:0000256" key="3">
    <source>
        <dbReference type="ARBA" id="ARBA00022643"/>
    </source>
</evidence>
<dbReference type="OrthoDB" id="9801479at2"/>
<proteinExistence type="predicted"/>
<sequence>MKNIAIVYYSKNGTTDALAQAIAHGAESKGAKVFAHRIQGSEIIEGRFQNAALLEKLPEMDAIVFGTPTYMGGPSAQFKAFADASSPSWSKQQWKNKLAAGFTIGSSPCGELQSTMEYLYTLSTQHSMLWAGIDVPEGTSSTNFNRLGASVGVIALDDQEDGINPIDAKTAIRLGERVAELLV</sequence>
<dbReference type="GO" id="GO:0010181">
    <property type="term" value="F:FMN binding"/>
    <property type="evidence" value="ECO:0007669"/>
    <property type="project" value="InterPro"/>
</dbReference>
<dbReference type="PROSITE" id="PS00201">
    <property type="entry name" value="FLAVODOXIN"/>
    <property type="match status" value="1"/>
</dbReference>
<dbReference type="Gene3D" id="3.40.50.360">
    <property type="match status" value="1"/>
</dbReference>
<keyword evidence="2" id="KW-0285">Flavoprotein</keyword>
<accession>A0A1T4TU39</accession>
<dbReference type="InterPro" id="IPR029039">
    <property type="entry name" value="Flavoprotein-like_sf"/>
</dbReference>
<gene>
    <name evidence="5" type="ORF">SAMN02745132_00133</name>
</gene>
<dbReference type="GO" id="GO:0009055">
    <property type="term" value="F:electron transfer activity"/>
    <property type="evidence" value="ECO:0007669"/>
    <property type="project" value="InterPro"/>
</dbReference>
<dbReference type="InterPro" id="IPR001226">
    <property type="entry name" value="Flavodoxin_CS"/>
</dbReference>
<protein>
    <submittedName>
        <fullName evidence="5">Multimeric flavodoxin WrbA</fullName>
    </submittedName>
</protein>
<dbReference type="InterPro" id="IPR008254">
    <property type="entry name" value="Flavodoxin/NO_synth"/>
</dbReference>
<keyword evidence="3" id="KW-0288">FMN</keyword>
<dbReference type="GO" id="GO:0003955">
    <property type="term" value="F:NAD(P)H dehydrogenase (quinone) activity"/>
    <property type="evidence" value="ECO:0007669"/>
    <property type="project" value="TreeGrafter"/>
</dbReference>
<dbReference type="GO" id="GO:0016020">
    <property type="term" value="C:membrane"/>
    <property type="evidence" value="ECO:0007669"/>
    <property type="project" value="TreeGrafter"/>
</dbReference>
<dbReference type="InterPro" id="IPR005025">
    <property type="entry name" value="FMN_Rdtase-like_dom"/>
</dbReference>
<evidence type="ECO:0000313" key="5">
    <source>
        <dbReference type="EMBL" id="SKA43811.1"/>
    </source>
</evidence>
<dbReference type="Proteomes" id="UP000190162">
    <property type="component" value="Unassembled WGS sequence"/>
</dbReference>
<dbReference type="Pfam" id="PF03358">
    <property type="entry name" value="FMN_red"/>
    <property type="match status" value="1"/>
</dbReference>
<comment type="cofactor">
    <cofactor evidence="1">
        <name>FMN</name>
        <dbReference type="ChEBI" id="CHEBI:58210"/>
    </cofactor>
</comment>
<evidence type="ECO:0000259" key="4">
    <source>
        <dbReference type="PROSITE" id="PS50902"/>
    </source>
</evidence>
<dbReference type="SUPFAM" id="SSF52218">
    <property type="entry name" value="Flavoproteins"/>
    <property type="match status" value="1"/>
</dbReference>